<dbReference type="EMBL" id="CH954179">
    <property type="protein sequence ID" value="EDV56040.2"/>
    <property type="molecule type" value="Genomic_DNA"/>
</dbReference>
<comment type="subcellular location">
    <subcellularLocation>
        <location evidence="1">Secreted</location>
    </subcellularLocation>
</comment>
<evidence type="ECO:0000313" key="4">
    <source>
        <dbReference type="EMBL" id="EDV56040.2"/>
    </source>
</evidence>
<dbReference type="Gene3D" id="1.10.238.270">
    <property type="match status" value="1"/>
</dbReference>
<dbReference type="InterPro" id="IPR052295">
    <property type="entry name" value="Odorant-binding_protein"/>
</dbReference>
<keyword evidence="5" id="KW-1185">Reference proteome</keyword>
<dbReference type="GO" id="GO:0005576">
    <property type="term" value="C:extracellular region"/>
    <property type="evidence" value="ECO:0007669"/>
    <property type="project" value="UniProtKB-SubCell"/>
</dbReference>
<protein>
    <submittedName>
        <fullName evidence="4">Odorant-binding protein 50c</fullName>
    </submittedName>
</protein>
<reference evidence="4 5" key="2">
    <citation type="journal article" date="2008" name="Bioinformatics">
        <title>Assembly reconciliation.</title>
        <authorList>
            <person name="Zimin A.V."/>
            <person name="Smith D.R."/>
            <person name="Sutton G."/>
            <person name="Yorke J.A."/>
        </authorList>
    </citation>
    <scope>NUCLEOTIDE SEQUENCE [LARGE SCALE GENOMIC DNA]</scope>
    <source>
        <strain evidence="4 5">TSC#14021-0224.01</strain>
    </source>
</reference>
<dbReference type="eggNOG" id="ENOG502T9T8">
    <property type="taxonomic scope" value="Eukaryota"/>
</dbReference>
<dbReference type="Proteomes" id="UP000008711">
    <property type="component" value="Unassembled WGS sequence"/>
</dbReference>
<dbReference type="HOGENOM" id="CLU_120152_2_0_1"/>
<name>B3NR51_DROER</name>
<evidence type="ECO:0000256" key="2">
    <source>
        <dbReference type="ARBA" id="ARBA00008098"/>
    </source>
</evidence>
<evidence type="ECO:0000256" key="1">
    <source>
        <dbReference type="ARBA" id="ARBA00004613"/>
    </source>
</evidence>
<sequence>MAITVTGKSFSCARLIGGSSRTWSYKVGRRHQTELRLTKIMARQIALLICSLLAMAGCNPIDVDCTRRQDFNVVKDCCAYPTLRFYQFKGQCGKYMPVGAPRISPCLYECIFNKTNTVVDGAIHPGNAQLMLEKLFGNQDFEEAYFNGLMGCSDSVQEMLSNRRPRPQGRTEQCSPFSLFYALCAQRYVFDHCPSSSWSGTESCEVARLQNMNCSKPTRGSSNRLP</sequence>
<dbReference type="PANTHER" id="PTHR21066:SF15">
    <property type="entry name" value="GH25962P-RELATED"/>
    <property type="match status" value="1"/>
</dbReference>
<comment type="similarity">
    <text evidence="2">Belongs to the PBP/GOBP family.</text>
</comment>
<accession>B3NR51</accession>
<gene>
    <name evidence="4" type="primary">Dere\Obp50c</name>
    <name evidence="4" type="synonym">Dere\GG20450</name>
    <name evidence="4" type="synonym">dere_GLEANR_5247</name>
    <name evidence="4" type="synonym">DereObp50c</name>
    <name evidence="4" type="synonym">GG20450</name>
    <name evidence="4" type="synonym">Obp50c</name>
    <name evidence="4" type="ORF">Dere_GG20450</name>
</gene>
<dbReference type="OrthoDB" id="7981045at2759"/>
<organism evidence="4 5">
    <name type="scientific">Drosophila erecta</name>
    <name type="common">Fruit fly</name>
    <dbReference type="NCBI Taxonomy" id="7220"/>
    <lineage>
        <taxon>Eukaryota</taxon>
        <taxon>Metazoa</taxon>
        <taxon>Ecdysozoa</taxon>
        <taxon>Arthropoda</taxon>
        <taxon>Hexapoda</taxon>
        <taxon>Insecta</taxon>
        <taxon>Pterygota</taxon>
        <taxon>Neoptera</taxon>
        <taxon>Endopterygota</taxon>
        <taxon>Diptera</taxon>
        <taxon>Brachycera</taxon>
        <taxon>Muscomorpha</taxon>
        <taxon>Ephydroidea</taxon>
        <taxon>Drosophilidae</taxon>
        <taxon>Drosophila</taxon>
        <taxon>Sophophora</taxon>
    </lineage>
</organism>
<proteinExistence type="inferred from homology"/>
<evidence type="ECO:0000313" key="5">
    <source>
        <dbReference type="Proteomes" id="UP000008711"/>
    </source>
</evidence>
<keyword evidence="3" id="KW-0964">Secreted</keyword>
<reference evidence="4 5" key="1">
    <citation type="journal article" date="2007" name="Nature">
        <title>Evolution of genes and genomes on the Drosophila phylogeny.</title>
        <authorList>
            <consortium name="Drosophila 12 Genomes Consortium"/>
            <person name="Clark A.G."/>
            <person name="Eisen M.B."/>
            <person name="Smith D.R."/>
            <person name="Bergman C.M."/>
            <person name="Oliver B."/>
            <person name="Markow T.A."/>
            <person name="Kaufman T.C."/>
            <person name="Kellis M."/>
            <person name="Gelbart W."/>
            <person name="Iyer V.N."/>
            <person name="Pollard D.A."/>
            <person name="Sackton T.B."/>
            <person name="Larracuente A.M."/>
            <person name="Singh N.D."/>
            <person name="Abad J.P."/>
            <person name="Abt D.N."/>
            <person name="Adryan B."/>
            <person name="Aguade M."/>
            <person name="Akashi H."/>
            <person name="Anderson W.W."/>
            <person name="Aquadro C.F."/>
            <person name="Ardell D.H."/>
            <person name="Arguello R."/>
            <person name="Artieri C.G."/>
            <person name="Barbash D.A."/>
            <person name="Barker D."/>
            <person name="Barsanti P."/>
            <person name="Batterham P."/>
            <person name="Batzoglou S."/>
            <person name="Begun D."/>
            <person name="Bhutkar A."/>
            <person name="Blanco E."/>
            <person name="Bosak S.A."/>
            <person name="Bradley R.K."/>
            <person name="Brand A.D."/>
            <person name="Brent M.R."/>
            <person name="Brooks A.N."/>
            <person name="Brown R.H."/>
            <person name="Butlin R.K."/>
            <person name="Caggese C."/>
            <person name="Calvi B.R."/>
            <person name="Bernardo de Carvalho A."/>
            <person name="Caspi A."/>
            <person name="Castrezana S."/>
            <person name="Celniker S.E."/>
            <person name="Chang J.L."/>
            <person name="Chapple C."/>
            <person name="Chatterji S."/>
            <person name="Chinwalla A."/>
            <person name="Civetta A."/>
            <person name="Clifton S.W."/>
            <person name="Comeron J.M."/>
            <person name="Costello J.C."/>
            <person name="Coyne J.A."/>
            <person name="Daub J."/>
            <person name="David R.G."/>
            <person name="Delcher A.L."/>
            <person name="Delehaunty K."/>
            <person name="Do C.B."/>
            <person name="Ebling H."/>
            <person name="Edwards K."/>
            <person name="Eickbush T."/>
            <person name="Evans J.D."/>
            <person name="Filipski A."/>
            <person name="Findeiss S."/>
            <person name="Freyhult E."/>
            <person name="Fulton L."/>
            <person name="Fulton R."/>
            <person name="Garcia A.C."/>
            <person name="Gardiner A."/>
            <person name="Garfield D.A."/>
            <person name="Garvin B.E."/>
            <person name="Gibson G."/>
            <person name="Gilbert D."/>
            <person name="Gnerre S."/>
            <person name="Godfrey J."/>
            <person name="Good R."/>
            <person name="Gotea V."/>
            <person name="Gravely B."/>
            <person name="Greenberg A.J."/>
            <person name="Griffiths-Jones S."/>
            <person name="Gross S."/>
            <person name="Guigo R."/>
            <person name="Gustafson E.A."/>
            <person name="Haerty W."/>
            <person name="Hahn M.W."/>
            <person name="Halligan D.L."/>
            <person name="Halpern A.L."/>
            <person name="Halter G.M."/>
            <person name="Han M.V."/>
            <person name="Heger A."/>
            <person name="Hillier L."/>
            <person name="Hinrichs A.S."/>
            <person name="Holmes I."/>
            <person name="Hoskins R.A."/>
            <person name="Hubisz M.J."/>
            <person name="Hultmark D."/>
            <person name="Huntley M.A."/>
            <person name="Jaffe D.B."/>
            <person name="Jagadeeshan S."/>
            <person name="Jeck W.R."/>
            <person name="Johnson J."/>
            <person name="Jones C.D."/>
            <person name="Jordan W.C."/>
            <person name="Karpen G.H."/>
            <person name="Kataoka E."/>
            <person name="Keightley P.D."/>
            <person name="Kheradpour P."/>
            <person name="Kirkness E.F."/>
            <person name="Koerich L.B."/>
            <person name="Kristiansen K."/>
            <person name="Kudrna D."/>
            <person name="Kulathinal R.J."/>
            <person name="Kumar S."/>
            <person name="Kwok R."/>
            <person name="Lander E."/>
            <person name="Langley C.H."/>
            <person name="Lapoint R."/>
            <person name="Lazzaro B.P."/>
            <person name="Lee S.J."/>
            <person name="Levesque L."/>
            <person name="Li R."/>
            <person name="Lin C.F."/>
            <person name="Lin M.F."/>
            <person name="Lindblad-Toh K."/>
            <person name="Llopart A."/>
            <person name="Long M."/>
            <person name="Low L."/>
            <person name="Lozovsky E."/>
            <person name="Lu J."/>
            <person name="Luo M."/>
            <person name="Machado C.A."/>
            <person name="Makalowski W."/>
            <person name="Marzo M."/>
            <person name="Matsuda M."/>
            <person name="Matzkin L."/>
            <person name="McAllister B."/>
            <person name="McBride C.S."/>
            <person name="McKernan B."/>
            <person name="McKernan K."/>
            <person name="Mendez-Lago M."/>
            <person name="Minx P."/>
            <person name="Mollenhauer M.U."/>
            <person name="Montooth K."/>
            <person name="Mount S.M."/>
            <person name="Mu X."/>
            <person name="Myers E."/>
            <person name="Negre B."/>
            <person name="Newfeld S."/>
            <person name="Nielsen R."/>
            <person name="Noor M.A."/>
            <person name="O'Grady P."/>
            <person name="Pachter L."/>
            <person name="Papaceit M."/>
            <person name="Parisi M.J."/>
            <person name="Parisi M."/>
            <person name="Parts L."/>
            <person name="Pedersen J.S."/>
            <person name="Pesole G."/>
            <person name="Phillippy A.M."/>
            <person name="Ponting C.P."/>
            <person name="Pop M."/>
            <person name="Porcelli D."/>
            <person name="Powell J.R."/>
            <person name="Prohaska S."/>
            <person name="Pruitt K."/>
            <person name="Puig M."/>
            <person name="Quesneville H."/>
            <person name="Ram K.R."/>
            <person name="Rand D."/>
            <person name="Rasmussen M.D."/>
            <person name="Reed L.K."/>
            <person name="Reenan R."/>
            <person name="Reily A."/>
            <person name="Remington K.A."/>
            <person name="Rieger T.T."/>
            <person name="Ritchie M.G."/>
            <person name="Robin C."/>
            <person name="Rogers Y.H."/>
            <person name="Rohde C."/>
            <person name="Rozas J."/>
            <person name="Rubenfield M.J."/>
            <person name="Ruiz A."/>
            <person name="Russo S."/>
            <person name="Salzberg S.L."/>
            <person name="Sanchez-Gracia A."/>
            <person name="Saranga D.J."/>
            <person name="Sato H."/>
            <person name="Schaeffer S.W."/>
            <person name="Schatz M.C."/>
            <person name="Schlenke T."/>
            <person name="Schwartz R."/>
            <person name="Segarra C."/>
            <person name="Singh R.S."/>
            <person name="Sirot L."/>
            <person name="Sirota M."/>
            <person name="Sisneros N.B."/>
            <person name="Smith C.D."/>
            <person name="Smith T.F."/>
            <person name="Spieth J."/>
            <person name="Stage D.E."/>
            <person name="Stark A."/>
            <person name="Stephan W."/>
            <person name="Strausberg R.L."/>
            <person name="Strempel S."/>
            <person name="Sturgill D."/>
            <person name="Sutton G."/>
            <person name="Sutton G.G."/>
            <person name="Tao W."/>
            <person name="Teichmann S."/>
            <person name="Tobari Y.N."/>
            <person name="Tomimura Y."/>
            <person name="Tsolas J.M."/>
            <person name="Valente V.L."/>
            <person name="Venter E."/>
            <person name="Venter J.C."/>
            <person name="Vicario S."/>
            <person name="Vieira F.G."/>
            <person name="Vilella A.J."/>
            <person name="Villasante A."/>
            <person name="Walenz B."/>
            <person name="Wang J."/>
            <person name="Wasserman M."/>
            <person name="Watts T."/>
            <person name="Wilson D."/>
            <person name="Wilson R.K."/>
            <person name="Wing R.A."/>
            <person name="Wolfner M.F."/>
            <person name="Wong A."/>
            <person name="Wong G.K."/>
            <person name="Wu C.I."/>
            <person name="Wu G."/>
            <person name="Yamamoto D."/>
            <person name="Yang H.P."/>
            <person name="Yang S.P."/>
            <person name="Yorke J.A."/>
            <person name="Yoshida K."/>
            <person name="Zdobnov E."/>
            <person name="Zhang P."/>
            <person name="Zhang Y."/>
            <person name="Zimin A.V."/>
            <person name="Baldwin J."/>
            <person name="Abdouelleil A."/>
            <person name="Abdulkadir J."/>
            <person name="Abebe A."/>
            <person name="Abera B."/>
            <person name="Abreu J."/>
            <person name="Acer S.C."/>
            <person name="Aftuck L."/>
            <person name="Alexander A."/>
            <person name="An P."/>
            <person name="Anderson E."/>
            <person name="Anderson S."/>
            <person name="Arachi H."/>
            <person name="Azer M."/>
            <person name="Bachantsang P."/>
            <person name="Barry A."/>
            <person name="Bayul T."/>
            <person name="Berlin A."/>
            <person name="Bessette D."/>
            <person name="Bloom T."/>
            <person name="Blye J."/>
            <person name="Boguslavskiy L."/>
            <person name="Bonnet C."/>
            <person name="Boukhgalter B."/>
            <person name="Bourzgui I."/>
            <person name="Brown A."/>
            <person name="Cahill P."/>
            <person name="Channer S."/>
            <person name="Cheshatsang Y."/>
            <person name="Chuda L."/>
            <person name="Citroen M."/>
            <person name="Collymore A."/>
            <person name="Cooke P."/>
            <person name="Costello M."/>
            <person name="D'Aco K."/>
            <person name="Daza R."/>
            <person name="De Haan G."/>
            <person name="DeGray S."/>
            <person name="DeMaso C."/>
            <person name="Dhargay N."/>
            <person name="Dooley K."/>
            <person name="Dooley E."/>
            <person name="Doricent M."/>
            <person name="Dorje P."/>
            <person name="Dorjee K."/>
            <person name="Dupes A."/>
            <person name="Elong R."/>
            <person name="Falk J."/>
            <person name="Farina A."/>
            <person name="Faro S."/>
            <person name="Ferguson D."/>
            <person name="Fisher S."/>
            <person name="Foley C.D."/>
            <person name="Franke A."/>
            <person name="Friedrich D."/>
            <person name="Gadbois L."/>
            <person name="Gearin G."/>
            <person name="Gearin C.R."/>
            <person name="Giannoukos G."/>
            <person name="Goode T."/>
            <person name="Graham J."/>
            <person name="Grandbois E."/>
            <person name="Grewal S."/>
            <person name="Gyaltsen K."/>
            <person name="Hafez N."/>
            <person name="Hagos B."/>
            <person name="Hall J."/>
            <person name="Henson C."/>
            <person name="Hollinger A."/>
            <person name="Honan T."/>
            <person name="Huard M.D."/>
            <person name="Hughes L."/>
            <person name="Hurhula B."/>
            <person name="Husby M.E."/>
            <person name="Kamat A."/>
            <person name="Kanga B."/>
            <person name="Kashin S."/>
            <person name="Khazanovich D."/>
            <person name="Kisner P."/>
            <person name="Lance K."/>
            <person name="Lara M."/>
            <person name="Lee W."/>
            <person name="Lennon N."/>
            <person name="Letendre F."/>
            <person name="LeVine R."/>
            <person name="Lipovsky A."/>
            <person name="Liu X."/>
            <person name="Liu J."/>
            <person name="Liu S."/>
            <person name="Lokyitsang T."/>
            <person name="Lokyitsang Y."/>
            <person name="Lubonja R."/>
            <person name="Lui A."/>
            <person name="MacDonald P."/>
            <person name="Magnisalis V."/>
            <person name="Maru K."/>
            <person name="Matthews C."/>
            <person name="McCusker W."/>
            <person name="McDonough S."/>
            <person name="Mehta T."/>
            <person name="Meldrim J."/>
            <person name="Meneus L."/>
            <person name="Mihai O."/>
            <person name="Mihalev A."/>
            <person name="Mihova T."/>
            <person name="Mittelman R."/>
            <person name="Mlenga V."/>
            <person name="Montmayeur A."/>
            <person name="Mulrain L."/>
            <person name="Navidi A."/>
            <person name="Naylor J."/>
            <person name="Negash T."/>
            <person name="Nguyen T."/>
            <person name="Nguyen N."/>
            <person name="Nicol R."/>
            <person name="Norbu C."/>
            <person name="Norbu N."/>
            <person name="Novod N."/>
            <person name="O'Neill B."/>
            <person name="Osman S."/>
            <person name="Markiewicz E."/>
            <person name="Oyono O.L."/>
            <person name="Patti C."/>
            <person name="Phunkhang P."/>
            <person name="Pierre F."/>
            <person name="Priest M."/>
            <person name="Raghuraman S."/>
            <person name="Rege F."/>
            <person name="Reyes R."/>
            <person name="Rise C."/>
            <person name="Rogov P."/>
            <person name="Ross K."/>
            <person name="Ryan E."/>
            <person name="Settipalli S."/>
            <person name="Shea T."/>
            <person name="Sherpa N."/>
            <person name="Shi L."/>
            <person name="Shih D."/>
            <person name="Sparrow T."/>
            <person name="Spaulding J."/>
            <person name="Stalker J."/>
            <person name="Stange-Thomann N."/>
            <person name="Stavropoulos S."/>
            <person name="Stone C."/>
            <person name="Strader C."/>
            <person name="Tesfaye S."/>
            <person name="Thomson T."/>
            <person name="Thoulutsang Y."/>
            <person name="Thoulutsang D."/>
            <person name="Topham K."/>
            <person name="Topping I."/>
            <person name="Tsamla T."/>
            <person name="Vassiliev H."/>
            <person name="Vo A."/>
            <person name="Wangchuk T."/>
            <person name="Wangdi T."/>
            <person name="Weiand M."/>
            <person name="Wilkinson J."/>
            <person name="Wilson A."/>
            <person name="Yadav S."/>
            <person name="Young G."/>
            <person name="Yu Q."/>
            <person name="Zembek L."/>
            <person name="Zhong D."/>
            <person name="Zimmer A."/>
            <person name="Zwirko Z."/>
            <person name="Jaffe D.B."/>
            <person name="Alvarez P."/>
            <person name="Brockman W."/>
            <person name="Butler J."/>
            <person name="Chin C."/>
            <person name="Gnerre S."/>
            <person name="Grabherr M."/>
            <person name="Kleber M."/>
            <person name="Mauceli E."/>
            <person name="MacCallum I."/>
        </authorList>
    </citation>
    <scope>NUCLEOTIDE SEQUENCE [LARGE SCALE GENOMIC DNA]</scope>
    <source>
        <strain evidence="4 5">TSC#14021-0224.01</strain>
    </source>
</reference>
<evidence type="ECO:0000256" key="3">
    <source>
        <dbReference type="ARBA" id="ARBA00022525"/>
    </source>
</evidence>
<dbReference type="AlphaFoldDB" id="B3NR51"/>
<dbReference type="PANTHER" id="PTHR21066">
    <property type="entry name" value="ODORANT-BINDING PROTEIN 59A-RELATED"/>
    <property type="match status" value="1"/>
</dbReference>